<dbReference type="GO" id="GO:0003824">
    <property type="term" value="F:catalytic activity"/>
    <property type="evidence" value="ECO:0007669"/>
    <property type="project" value="InterPro"/>
</dbReference>
<gene>
    <name evidence="3" type="ORF">Sradi_6934300</name>
</gene>
<protein>
    <recommendedName>
        <fullName evidence="2">Endonuclease/exonuclease/phosphatase domain-containing protein</fullName>
    </recommendedName>
</protein>
<evidence type="ECO:0000256" key="1">
    <source>
        <dbReference type="SAM" id="MobiDB-lite"/>
    </source>
</evidence>
<evidence type="ECO:0000259" key="2">
    <source>
        <dbReference type="Pfam" id="PF03372"/>
    </source>
</evidence>
<dbReference type="PANTHER" id="PTHR33710:SF13">
    <property type="entry name" value="ENDONUCLEASE_EXONUCLEASE_PHOSPHATASE FAMILY PROTEIN"/>
    <property type="match status" value="1"/>
</dbReference>
<dbReference type="SUPFAM" id="SSF56219">
    <property type="entry name" value="DNase I-like"/>
    <property type="match status" value="1"/>
</dbReference>
<comment type="caution">
    <text evidence="3">The sequence shown here is derived from an EMBL/GenBank/DDBJ whole genome shotgun (WGS) entry which is preliminary data.</text>
</comment>
<dbReference type="InterPro" id="IPR005135">
    <property type="entry name" value="Endo/exonuclease/phosphatase"/>
</dbReference>
<name>A0AAW2JHU1_SESRA</name>
<accession>A0AAW2JHU1</accession>
<organism evidence="3">
    <name type="scientific">Sesamum radiatum</name>
    <name type="common">Black benniseed</name>
    <dbReference type="NCBI Taxonomy" id="300843"/>
    <lineage>
        <taxon>Eukaryota</taxon>
        <taxon>Viridiplantae</taxon>
        <taxon>Streptophyta</taxon>
        <taxon>Embryophyta</taxon>
        <taxon>Tracheophyta</taxon>
        <taxon>Spermatophyta</taxon>
        <taxon>Magnoliopsida</taxon>
        <taxon>eudicotyledons</taxon>
        <taxon>Gunneridae</taxon>
        <taxon>Pentapetalae</taxon>
        <taxon>asterids</taxon>
        <taxon>lamiids</taxon>
        <taxon>Lamiales</taxon>
        <taxon>Pedaliaceae</taxon>
        <taxon>Sesamum</taxon>
    </lineage>
</organism>
<dbReference type="EMBL" id="JACGWJ010000303">
    <property type="protein sequence ID" value="KAL0293493.1"/>
    <property type="molecule type" value="Genomic_DNA"/>
</dbReference>
<feature type="compositionally biased region" description="Pro residues" evidence="1">
    <location>
        <begin position="460"/>
        <end position="470"/>
    </location>
</feature>
<dbReference type="Gene3D" id="3.60.10.10">
    <property type="entry name" value="Endonuclease/exonuclease/phosphatase"/>
    <property type="match status" value="1"/>
</dbReference>
<proteinExistence type="predicted"/>
<feature type="domain" description="Endonuclease/exonuclease/phosphatase" evidence="2">
    <location>
        <begin position="6"/>
        <end position="228"/>
    </location>
</feature>
<feature type="region of interest" description="Disordered" evidence="1">
    <location>
        <begin position="366"/>
        <end position="398"/>
    </location>
</feature>
<dbReference type="InterPro" id="IPR036691">
    <property type="entry name" value="Endo/exonu/phosph_ase_sf"/>
</dbReference>
<dbReference type="PANTHER" id="PTHR33710">
    <property type="entry name" value="BNAC02G09200D PROTEIN"/>
    <property type="match status" value="1"/>
</dbReference>
<dbReference type="Pfam" id="PF03372">
    <property type="entry name" value="Exo_endo_phos"/>
    <property type="match status" value="1"/>
</dbReference>
<evidence type="ECO:0000313" key="3">
    <source>
        <dbReference type="EMBL" id="KAL0293493.1"/>
    </source>
</evidence>
<reference evidence="3" key="1">
    <citation type="submission" date="2020-06" db="EMBL/GenBank/DDBJ databases">
        <authorList>
            <person name="Li T."/>
            <person name="Hu X."/>
            <person name="Zhang T."/>
            <person name="Song X."/>
            <person name="Zhang H."/>
            <person name="Dai N."/>
            <person name="Sheng W."/>
            <person name="Hou X."/>
            <person name="Wei L."/>
        </authorList>
    </citation>
    <scope>NUCLEOTIDE SEQUENCE</scope>
    <source>
        <strain evidence="3">G02</strain>
        <tissue evidence="3">Leaf</tissue>
    </source>
</reference>
<sequence>MIKAAVWNVRGLNNVAHQNAVSQLVREHNLHFLGLLETRVRQANVLSIRSHLLRNWNWFDDYSGPGGRIWLAWNSLEVDVEIIRVETQFIHCRINHKALHTNCLMTVSYGHCDLIPRRELWEGLSRLAGDITDEAWCVLGDFNAVTDVSEVCGRMADSTNAMSEFRDCILATALVHLPFSGCHFSWHNCSSGTRSLWKRLDRVLVNEVWLVQWPLAKYICALPSTSDHSPLILAGYDNITIAGMFRFDNFLAKQSGFLNSVWSIWRHTIHGTNMYAVVTKLKALKPVFRRQRMDKGDLSDNVRSAKVFLEKAQSLFDLHKDDLLLQLVKICQLTYCQAVKQELSMLQQRSKLNWLKDVHTLHSLTIHHPHTRPPSPSPTTADGYPSGGTASIDEGPDADPAAPLPCAFNLTEFLTLANRVVDDGDEASWMALNSLKKRWREKFGDGDLPTPTGGLKPVASRPPTPFPPARAPRRALRTLIAPARVSDGALMVPPLMADPPLPVDAPHLLL</sequence>
<feature type="region of interest" description="Disordered" evidence="1">
    <location>
        <begin position="443"/>
        <end position="470"/>
    </location>
</feature>
<reference evidence="3" key="2">
    <citation type="journal article" date="2024" name="Plant">
        <title>Genomic evolution and insights into agronomic trait innovations of Sesamum species.</title>
        <authorList>
            <person name="Miao H."/>
            <person name="Wang L."/>
            <person name="Qu L."/>
            <person name="Liu H."/>
            <person name="Sun Y."/>
            <person name="Le M."/>
            <person name="Wang Q."/>
            <person name="Wei S."/>
            <person name="Zheng Y."/>
            <person name="Lin W."/>
            <person name="Duan Y."/>
            <person name="Cao H."/>
            <person name="Xiong S."/>
            <person name="Wang X."/>
            <person name="Wei L."/>
            <person name="Li C."/>
            <person name="Ma Q."/>
            <person name="Ju M."/>
            <person name="Zhao R."/>
            <person name="Li G."/>
            <person name="Mu C."/>
            <person name="Tian Q."/>
            <person name="Mei H."/>
            <person name="Zhang T."/>
            <person name="Gao T."/>
            <person name="Zhang H."/>
        </authorList>
    </citation>
    <scope>NUCLEOTIDE SEQUENCE</scope>
    <source>
        <strain evidence="3">G02</strain>
    </source>
</reference>
<dbReference type="AlphaFoldDB" id="A0AAW2JHU1"/>